<dbReference type="Proteomes" id="UP001144204">
    <property type="component" value="Unassembled WGS sequence"/>
</dbReference>
<reference evidence="2" key="1">
    <citation type="submission" date="2022-07" db="EMBL/GenBank/DDBJ databases">
        <authorList>
            <person name="Kouya T."/>
            <person name="Ishiyama Y."/>
        </authorList>
    </citation>
    <scope>NUCLEOTIDE SEQUENCE</scope>
    <source>
        <strain evidence="2">WR16-4</strain>
    </source>
</reference>
<keyword evidence="1" id="KW-1133">Transmembrane helix</keyword>
<dbReference type="AlphaFoldDB" id="A0A9W6ES19"/>
<evidence type="ECO:0000256" key="1">
    <source>
        <dbReference type="SAM" id="Phobius"/>
    </source>
</evidence>
<comment type="caution">
    <text evidence="2">The sequence shown here is derived from an EMBL/GenBank/DDBJ whole genome shotgun (WGS) entry which is preliminary data.</text>
</comment>
<organism evidence="2 3">
    <name type="scientific">Philodulcilactobacillus myokoensis</name>
    <dbReference type="NCBI Taxonomy" id="2929573"/>
    <lineage>
        <taxon>Bacteria</taxon>
        <taxon>Bacillati</taxon>
        <taxon>Bacillota</taxon>
        <taxon>Bacilli</taxon>
        <taxon>Lactobacillales</taxon>
        <taxon>Lactobacillaceae</taxon>
        <taxon>Philodulcilactobacillus</taxon>
    </lineage>
</organism>
<evidence type="ECO:0000313" key="2">
    <source>
        <dbReference type="EMBL" id="GLB46132.1"/>
    </source>
</evidence>
<proteinExistence type="predicted"/>
<accession>A0A9W6ES19</accession>
<feature type="transmembrane region" description="Helical" evidence="1">
    <location>
        <begin position="6"/>
        <end position="29"/>
    </location>
</feature>
<keyword evidence="3" id="KW-1185">Reference proteome</keyword>
<sequence>MFSNLMGMFAILLAVLFLISAFMTVHYALKRNRIILNNPKSRSIIDQVVSKYPLSRQQSVEIQNVFHLNMLEAFLLLRRYKRY</sequence>
<keyword evidence="1" id="KW-0472">Membrane</keyword>
<evidence type="ECO:0000313" key="3">
    <source>
        <dbReference type="Proteomes" id="UP001144204"/>
    </source>
</evidence>
<dbReference type="EMBL" id="BRPL01000002">
    <property type="protein sequence ID" value="GLB46132.1"/>
    <property type="molecule type" value="Genomic_DNA"/>
</dbReference>
<keyword evidence="1" id="KW-0812">Transmembrane</keyword>
<protein>
    <submittedName>
        <fullName evidence="2">Uncharacterized protein</fullName>
    </submittedName>
</protein>
<dbReference type="RefSeq" id="WP_286135591.1">
    <property type="nucleotide sequence ID" value="NZ_BRPL01000002.1"/>
</dbReference>
<name>A0A9W6ES19_9LACO</name>
<reference evidence="2" key="2">
    <citation type="journal article" date="2023" name="PLoS ONE">
        <title>Philodulcilactobacillus myokoensis gen. nov., sp. nov., a fructophilic, acidophilic, and agar-phobic lactic acid bacterium isolated from fermented vegetable extracts.</title>
        <authorList>
            <person name="Kouya T."/>
            <person name="Ishiyama Y."/>
            <person name="Ohashi S."/>
            <person name="Kumakubo R."/>
            <person name="Yamazaki T."/>
            <person name="Otaki T."/>
        </authorList>
    </citation>
    <scope>NUCLEOTIDE SEQUENCE</scope>
    <source>
        <strain evidence="2">WR16-4</strain>
    </source>
</reference>
<gene>
    <name evidence="2" type="ORF">WR164_01110</name>
</gene>